<evidence type="ECO:0000256" key="1">
    <source>
        <dbReference type="ARBA" id="ARBA00006525"/>
    </source>
</evidence>
<evidence type="ECO:0000259" key="2">
    <source>
        <dbReference type="Pfam" id="PF02481"/>
    </source>
</evidence>
<dbReference type="SUPFAM" id="SSF47781">
    <property type="entry name" value="RuvA domain 2-like"/>
    <property type="match status" value="1"/>
</dbReference>
<dbReference type="Pfam" id="PF17782">
    <property type="entry name" value="WHD_DprA"/>
    <property type="match status" value="1"/>
</dbReference>
<dbReference type="SUPFAM" id="SSF102405">
    <property type="entry name" value="MCP/YpsA-like"/>
    <property type="match status" value="1"/>
</dbReference>
<evidence type="ECO:0000259" key="3">
    <source>
        <dbReference type="Pfam" id="PF17782"/>
    </source>
</evidence>
<reference evidence="4 5" key="1">
    <citation type="submission" date="2017-04" db="EMBL/GenBank/DDBJ databases">
        <title>Draft genome sequence of Zooshikella ganghwensis VG4 isolated from Red Sea sediments.</title>
        <authorList>
            <person name="Rehman Z."/>
            <person name="Alam I."/>
            <person name="Kamau A."/>
            <person name="Bajic V."/>
            <person name="Leiknes T."/>
        </authorList>
    </citation>
    <scope>NUCLEOTIDE SEQUENCE [LARGE SCALE GENOMIC DNA]</scope>
    <source>
        <strain evidence="4 5">VG4</strain>
    </source>
</reference>
<dbReference type="Gene3D" id="3.40.50.450">
    <property type="match status" value="1"/>
</dbReference>
<dbReference type="AlphaFoldDB" id="A0A4P9VVD6"/>
<dbReference type="NCBIfam" id="TIGR00732">
    <property type="entry name" value="dprA"/>
    <property type="match status" value="1"/>
</dbReference>
<sequence>MPHQQYEWTAIAPWLTLFLIPGIGPRRFHQLLEKMGTPENVLAANPNTLTGLPKESIEGLRQLQRQTGEIYSEIQRQLEDTYLWFEKPHHYIIPYHATLYPKLLQELVDAPPLLFVNGHLEFLSLKQIAIVGSRNPSNQGQENAYSFAAELASRGYVITSGLAYGVDAAAHQGALAGGGATVAVLGTGLDVVYPAQHKALAERICERGALISDFPLSTKPQSSNFPRRNRLISGLSTGVLVVEATLNSGSLITARLAAEQGRDVFAIPGSIHNPLSKGCHELIRQGAKLVDQVDHIVEEVRRQTPPNVQHIDFGNNETSDEATQSALNTEQQSVMEAIEDTICHIDQIVLRTTLNVQQVADALLQLELSGFIESVPGGYRKRMRS</sequence>
<protein>
    <submittedName>
        <fullName evidence="4">DNA-protecting protein DprA</fullName>
    </submittedName>
</protein>
<dbReference type="InterPro" id="IPR041614">
    <property type="entry name" value="DprA_WH"/>
</dbReference>
<dbReference type="EMBL" id="NDXW01000001">
    <property type="protein sequence ID" value="RDH46384.1"/>
    <property type="molecule type" value="Genomic_DNA"/>
</dbReference>
<dbReference type="Pfam" id="PF02481">
    <property type="entry name" value="DNA_processg_A"/>
    <property type="match status" value="1"/>
</dbReference>
<dbReference type="PANTHER" id="PTHR43022:SF1">
    <property type="entry name" value="PROTEIN SMF"/>
    <property type="match status" value="1"/>
</dbReference>
<evidence type="ECO:0000313" key="5">
    <source>
        <dbReference type="Proteomes" id="UP000257039"/>
    </source>
</evidence>
<keyword evidence="5" id="KW-1185">Reference proteome</keyword>
<feature type="domain" description="DprA winged helix" evidence="3">
    <location>
        <begin position="321"/>
        <end position="378"/>
    </location>
</feature>
<dbReference type="PANTHER" id="PTHR43022">
    <property type="entry name" value="PROTEIN SMF"/>
    <property type="match status" value="1"/>
</dbReference>
<feature type="domain" description="Smf/DprA SLOG" evidence="2">
    <location>
        <begin position="93"/>
        <end position="300"/>
    </location>
</feature>
<dbReference type="Gene3D" id="1.10.10.10">
    <property type="entry name" value="Winged helix-like DNA-binding domain superfamily/Winged helix DNA-binding domain"/>
    <property type="match status" value="1"/>
</dbReference>
<dbReference type="InterPro" id="IPR036388">
    <property type="entry name" value="WH-like_DNA-bd_sf"/>
</dbReference>
<dbReference type="InterPro" id="IPR057666">
    <property type="entry name" value="DrpA_SLOG"/>
</dbReference>
<comment type="similarity">
    <text evidence="1">Belongs to the DprA/Smf family.</text>
</comment>
<comment type="caution">
    <text evidence="4">The sequence shown here is derived from an EMBL/GenBank/DDBJ whole genome shotgun (WGS) entry which is preliminary data.</text>
</comment>
<dbReference type="GO" id="GO:0009294">
    <property type="term" value="P:DNA-mediated transformation"/>
    <property type="evidence" value="ECO:0007669"/>
    <property type="project" value="InterPro"/>
</dbReference>
<dbReference type="RefSeq" id="WP_094789150.1">
    <property type="nucleotide sequence ID" value="NZ_NDXW01000001.1"/>
</dbReference>
<dbReference type="InterPro" id="IPR010994">
    <property type="entry name" value="RuvA_2-like"/>
</dbReference>
<gene>
    <name evidence="4" type="primary">dprA</name>
    <name evidence="4" type="ORF">B9G39_24650</name>
</gene>
<dbReference type="InterPro" id="IPR003488">
    <property type="entry name" value="DprA"/>
</dbReference>
<proteinExistence type="inferred from homology"/>
<dbReference type="Proteomes" id="UP000257039">
    <property type="component" value="Unassembled WGS sequence"/>
</dbReference>
<accession>A0A4P9VVD6</accession>
<evidence type="ECO:0000313" key="4">
    <source>
        <dbReference type="EMBL" id="RDH46384.1"/>
    </source>
</evidence>
<organism evidence="4 5">
    <name type="scientific">Zooshikella ganghwensis</name>
    <dbReference type="NCBI Taxonomy" id="202772"/>
    <lineage>
        <taxon>Bacteria</taxon>
        <taxon>Pseudomonadati</taxon>
        <taxon>Pseudomonadota</taxon>
        <taxon>Gammaproteobacteria</taxon>
        <taxon>Oceanospirillales</taxon>
        <taxon>Zooshikellaceae</taxon>
        <taxon>Zooshikella</taxon>
    </lineage>
</organism>
<name>A0A4P9VVD6_9GAMM</name>